<dbReference type="GO" id="GO:0000287">
    <property type="term" value="F:magnesium ion binding"/>
    <property type="evidence" value="ECO:0007669"/>
    <property type="project" value="InterPro"/>
</dbReference>
<dbReference type="Pfam" id="PF00224">
    <property type="entry name" value="PK"/>
    <property type="match status" value="1"/>
</dbReference>
<evidence type="ECO:0000256" key="11">
    <source>
        <dbReference type="ARBA" id="ARBA00023317"/>
    </source>
</evidence>
<dbReference type="PRINTS" id="PR01050">
    <property type="entry name" value="PYRUVTKNASE"/>
</dbReference>
<dbReference type="InterPro" id="IPR001697">
    <property type="entry name" value="Pyr_Knase"/>
</dbReference>
<keyword evidence="7 12" id="KW-0418">Kinase</keyword>
<accession>A0A0G0VFB1</accession>
<keyword evidence="9 12" id="KW-0460">Magnesium</keyword>
<evidence type="ECO:0000313" key="15">
    <source>
        <dbReference type="Proteomes" id="UP000033930"/>
    </source>
</evidence>
<sequence>MIDAGVDALRVKCSHDSAEEIAQTLSLVRKQITASGKNIDLIVDLPEAKLRLGRFPQERIKISEGQEFRFLYGQLSSDPLAYVPFVTENLADNLRVGEKFFVQDGNLQFEVTAIHSPNEFIAKSCHGGELVQSSAISITDMADKLNHIVPFIDEMLAKLPASKPEMIAFSFIKSRAMLQELIDKLKKHTTNNWNPRILAKIESKEGIDNIDEILDLVFGIMVARGDLALTTPFETLGLSQKYLVSKARKQGKYCVVATGTLTSMLSQALPARSDILDITNSCLDGASAIMLCNETAHHKNPGKVIETAKKIINAVESY</sequence>
<proteinExistence type="inferred from homology"/>
<evidence type="ECO:0000313" key="14">
    <source>
        <dbReference type="EMBL" id="KKR99523.1"/>
    </source>
</evidence>
<keyword evidence="6" id="KW-0547">Nucleotide-binding</keyword>
<keyword evidence="5" id="KW-0479">Metal-binding</keyword>
<evidence type="ECO:0000256" key="8">
    <source>
        <dbReference type="ARBA" id="ARBA00022840"/>
    </source>
</evidence>
<dbReference type="InterPro" id="IPR011037">
    <property type="entry name" value="Pyrv_Knase-like_insert_dom_sf"/>
</dbReference>
<evidence type="ECO:0000259" key="13">
    <source>
        <dbReference type="Pfam" id="PF00224"/>
    </source>
</evidence>
<evidence type="ECO:0000256" key="1">
    <source>
        <dbReference type="ARBA" id="ARBA00004997"/>
    </source>
</evidence>
<comment type="similarity">
    <text evidence="2 12">Belongs to the pyruvate kinase family.</text>
</comment>
<comment type="catalytic activity">
    <reaction evidence="12">
        <text>pyruvate + ATP = phosphoenolpyruvate + ADP + H(+)</text>
        <dbReference type="Rhea" id="RHEA:18157"/>
        <dbReference type="ChEBI" id="CHEBI:15361"/>
        <dbReference type="ChEBI" id="CHEBI:15378"/>
        <dbReference type="ChEBI" id="CHEBI:30616"/>
        <dbReference type="ChEBI" id="CHEBI:58702"/>
        <dbReference type="ChEBI" id="CHEBI:456216"/>
        <dbReference type="EC" id="2.7.1.40"/>
    </reaction>
</comment>
<dbReference type="UniPathway" id="UPA00109">
    <property type="reaction ID" value="UER00188"/>
</dbReference>
<dbReference type="SUPFAM" id="SSF51621">
    <property type="entry name" value="Phosphoenolpyruvate/pyruvate domain"/>
    <property type="match status" value="1"/>
</dbReference>
<evidence type="ECO:0000256" key="6">
    <source>
        <dbReference type="ARBA" id="ARBA00022741"/>
    </source>
</evidence>
<reference evidence="14 15" key="1">
    <citation type="journal article" date="2015" name="Nature">
        <title>rRNA introns, odd ribosomes, and small enigmatic genomes across a large radiation of phyla.</title>
        <authorList>
            <person name="Brown C.T."/>
            <person name="Hug L.A."/>
            <person name="Thomas B.C."/>
            <person name="Sharon I."/>
            <person name="Castelle C.J."/>
            <person name="Singh A."/>
            <person name="Wilkins M.J."/>
            <person name="Williams K.H."/>
            <person name="Banfield J.F."/>
        </authorList>
    </citation>
    <scope>NUCLEOTIDE SEQUENCE [LARGE SCALE GENOMIC DNA]</scope>
</reference>
<dbReference type="InterPro" id="IPR040442">
    <property type="entry name" value="Pyrv_kinase-like_dom_sf"/>
</dbReference>
<name>A0A0G0VFB1_9BACT</name>
<dbReference type="GO" id="GO:0005524">
    <property type="term" value="F:ATP binding"/>
    <property type="evidence" value="ECO:0007669"/>
    <property type="project" value="UniProtKB-KW"/>
</dbReference>
<keyword evidence="10 12" id="KW-0324">Glycolysis</keyword>
<evidence type="ECO:0000256" key="3">
    <source>
        <dbReference type="ARBA" id="ARBA00012142"/>
    </source>
</evidence>
<keyword evidence="4 12" id="KW-0808">Transferase</keyword>
<evidence type="ECO:0000256" key="7">
    <source>
        <dbReference type="ARBA" id="ARBA00022777"/>
    </source>
</evidence>
<dbReference type="GO" id="GO:0016301">
    <property type="term" value="F:kinase activity"/>
    <property type="evidence" value="ECO:0007669"/>
    <property type="project" value="UniProtKB-KW"/>
</dbReference>
<dbReference type="PANTHER" id="PTHR11817">
    <property type="entry name" value="PYRUVATE KINASE"/>
    <property type="match status" value="1"/>
</dbReference>
<protein>
    <recommendedName>
        <fullName evidence="3 12">Pyruvate kinase</fullName>
        <ecNumber evidence="3 12">2.7.1.40</ecNumber>
    </recommendedName>
</protein>
<dbReference type="GO" id="GO:0030955">
    <property type="term" value="F:potassium ion binding"/>
    <property type="evidence" value="ECO:0007669"/>
    <property type="project" value="InterPro"/>
</dbReference>
<dbReference type="AlphaFoldDB" id="A0A0G0VFB1"/>
<organism evidence="14 15">
    <name type="scientific">Candidatus Uhrbacteria bacterium GW2011_GWC1_41_20</name>
    <dbReference type="NCBI Taxonomy" id="1618983"/>
    <lineage>
        <taxon>Bacteria</taxon>
        <taxon>Candidatus Uhriibacteriota</taxon>
    </lineage>
</organism>
<dbReference type="EMBL" id="LCAW01000005">
    <property type="protein sequence ID" value="KKR99523.1"/>
    <property type="molecule type" value="Genomic_DNA"/>
</dbReference>
<evidence type="ECO:0000256" key="10">
    <source>
        <dbReference type="ARBA" id="ARBA00023152"/>
    </source>
</evidence>
<comment type="caution">
    <text evidence="14">The sequence shown here is derived from an EMBL/GenBank/DDBJ whole genome shotgun (WGS) entry which is preliminary data.</text>
</comment>
<keyword evidence="8" id="KW-0067">ATP-binding</keyword>
<evidence type="ECO:0000256" key="5">
    <source>
        <dbReference type="ARBA" id="ARBA00022723"/>
    </source>
</evidence>
<dbReference type="InterPro" id="IPR015793">
    <property type="entry name" value="Pyrv_Knase_brl"/>
</dbReference>
<dbReference type="Proteomes" id="UP000033930">
    <property type="component" value="Unassembled WGS sequence"/>
</dbReference>
<evidence type="ECO:0000256" key="9">
    <source>
        <dbReference type="ARBA" id="ARBA00022842"/>
    </source>
</evidence>
<keyword evidence="11 14" id="KW-0670">Pyruvate</keyword>
<gene>
    <name evidence="14" type="ORF">UU50_C0005G0030</name>
</gene>
<comment type="pathway">
    <text evidence="1 12">Carbohydrate degradation; glycolysis; pyruvate from D-glyceraldehyde 3-phosphate: step 5/5.</text>
</comment>
<feature type="domain" description="Pyruvate kinase barrel" evidence="13">
    <location>
        <begin position="1"/>
        <end position="302"/>
    </location>
</feature>
<dbReference type="InterPro" id="IPR015806">
    <property type="entry name" value="Pyrv_Knase_insert_dom_sf"/>
</dbReference>
<dbReference type="InterPro" id="IPR015813">
    <property type="entry name" value="Pyrv/PenolPyrv_kinase-like_dom"/>
</dbReference>
<evidence type="ECO:0000256" key="12">
    <source>
        <dbReference type="RuleBase" id="RU000504"/>
    </source>
</evidence>
<dbReference type="SUPFAM" id="SSF50800">
    <property type="entry name" value="PK beta-barrel domain-like"/>
    <property type="match status" value="1"/>
</dbReference>
<dbReference type="Gene3D" id="2.40.33.10">
    <property type="entry name" value="PK beta-barrel domain-like"/>
    <property type="match status" value="1"/>
</dbReference>
<dbReference type="EC" id="2.7.1.40" evidence="3 12"/>
<dbReference type="GO" id="GO:0004743">
    <property type="term" value="F:pyruvate kinase activity"/>
    <property type="evidence" value="ECO:0007669"/>
    <property type="project" value="UniProtKB-EC"/>
</dbReference>
<evidence type="ECO:0000256" key="4">
    <source>
        <dbReference type="ARBA" id="ARBA00022679"/>
    </source>
</evidence>
<evidence type="ECO:0000256" key="2">
    <source>
        <dbReference type="ARBA" id="ARBA00008663"/>
    </source>
</evidence>
<dbReference type="Gene3D" id="3.20.20.60">
    <property type="entry name" value="Phosphoenolpyruvate-binding domains"/>
    <property type="match status" value="1"/>
</dbReference>